<evidence type="ECO:0000313" key="2">
    <source>
        <dbReference type="Proteomes" id="UP001203410"/>
    </source>
</evidence>
<dbReference type="RefSeq" id="WP_249904762.1">
    <property type="nucleotide sequence ID" value="NZ_JAMGBA010000002.1"/>
</dbReference>
<organism evidence="1 2">
    <name type="scientific">Sphingomonas caseinilyticus</name>
    <dbReference type="NCBI Taxonomy" id="2908205"/>
    <lineage>
        <taxon>Bacteria</taxon>
        <taxon>Pseudomonadati</taxon>
        <taxon>Pseudomonadota</taxon>
        <taxon>Alphaproteobacteria</taxon>
        <taxon>Sphingomonadales</taxon>
        <taxon>Sphingomonadaceae</taxon>
        <taxon>Sphingomonas</taxon>
    </lineage>
</organism>
<comment type="caution">
    <text evidence="1">The sequence shown here is derived from an EMBL/GenBank/DDBJ whole genome shotgun (WGS) entry which is preliminary data.</text>
</comment>
<gene>
    <name evidence="1" type="ORF">LZ496_11195</name>
</gene>
<reference evidence="1 2" key="1">
    <citation type="submission" date="2022-05" db="EMBL/GenBank/DDBJ databases">
        <authorList>
            <person name="Jo J.-H."/>
            <person name="Im W.-T."/>
        </authorList>
    </citation>
    <scope>NUCLEOTIDE SEQUENCE [LARGE SCALE GENOMIC DNA]</scope>
    <source>
        <strain evidence="1 2">NSE70-1</strain>
    </source>
</reference>
<name>A0ABT0RWF7_9SPHN</name>
<protein>
    <submittedName>
        <fullName evidence="1">Uncharacterized protein</fullName>
    </submittedName>
</protein>
<dbReference type="Proteomes" id="UP001203410">
    <property type="component" value="Unassembled WGS sequence"/>
</dbReference>
<proteinExistence type="predicted"/>
<sequence length="86" mass="9312">MPVQTQLKQVSEPSVEDMVIGPPRQLPLFEGLEDESLVCPGCGDEITIGVSALTVQALFKPPGRLLFHCNCDAYGEVDRPGSLSRQ</sequence>
<evidence type="ECO:0000313" key="1">
    <source>
        <dbReference type="EMBL" id="MCL6699343.1"/>
    </source>
</evidence>
<dbReference type="EMBL" id="JAMGBA010000002">
    <property type="protein sequence ID" value="MCL6699343.1"/>
    <property type="molecule type" value="Genomic_DNA"/>
</dbReference>
<keyword evidence="2" id="KW-1185">Reference proteome</keyword>
<accession>A0ABT0RWF7</accession>